<dbReference type="Proteomes" id="UP000808349">
    <property type="component" value="Unassembled WGS sequence"/>
</dbReference>
<dbReference type="InterPro" id="IPR002068">
    <property type="entry name" value="A-crystallin/Hsp20_dom"/>
</dbReference>
<evidence type="ECO:0000256" key="1">
    <source>
        <dbReference type="PROSITE-ProRule" id="PRU00285"/>
    </source>
</evidence>
<comment type="caution">
    <text evidence="5">The sequence shown here is derived from an EMBL/GenBank/DDBJ whole genome shotgun (WGS) entry which is preliminary data.</text>
</comment>
<comment type="similarity">
    <text evidence="1 2">Belongs to the small heat shock protein (HSP20) family.</text>
</comment>
<sequence length="135" mass="15459">MWTNSNILNRTQTNRNRMNECYPGRVNQSQKFNFIPLNAYESEQYYALDFALAGFIKSEISIKIEDQVLKILATPAQTSNELDNEGRTSKLNSLQRNVMIPSDAITDSIQATLENGILKIKFSKNLELKKEINIK</sequence>
<dbReference type="Gene3D" id="2.60.40.790">
    <property type="match status" value="1"/>
</dbReference>
<dbReference type="PROSITE" id="PS01031">
    <property type="entry name" value="SHSP"/>
    <property type="match status" value="1"/>
</dbReference>
<dbReference type="SUPFAM" id="SSF49764">
    <property type="entry name" value="HSP20-like chaperones"/>
    <property type="match status" value="1"/>
</dbReference>
<protein>
    <submittedName>
        <fullName evidence="5">Hsp20/alpha crystallin family protein</fullName>
    </submittedName>
</protein>
<feature type="domain" description="SHSP" evidence="4">
    <location>
        <begin position="28"/>
        <end position="135"/>
    </location>
</feature>
<evidence type="ECO:0000313" key="6">
    <source>
        <dbReference type="Proteomes" id="UP000808349"/>
    </source>
</evidence>
<gene>
    <name evidence="5" type="ORF">IPO85_03115</name>
</gene>
<evidence type="ECO:0000256" key="2">
    <source>
        <dbReference type="RuleBase" id="RU003616"/>
    </source>
</evidence>
<feature type="compositionally biased region" description="Polar residues" evidence="3">
    <location>
        <begin position="1"/>
        <end position="16"/>
    </location>
</feature>
<accession>A0A9D7S7T8</accession>
<proteinExistence type="inferred from homology"/>
<reference evidence="5 6" key="1">
    <citation type="submission" date="2020-10" db="EMBL/GenBank/DDBJ databases">
        <title>Connecting structure to function with the recovery of over 1000 high-quality activated sludge metagenome-assembled genomes encoding full-length rRNA genes using long-read sequencing.</title>
        <authorList>
            <person name="Singleton C.M."/>
            <person name="Petriglieri F."/>
            <person name="Kristensen J.M."/>
            <person name="Kirkegaard R.H."/>
            <person name="Michaelsen T.Y."/>
            <person name="Andersen M.H."/>
            <person name="Karst S.M."/>
            <person name="Dueholm M.S."/>
            <person name="Nielsen P.H."/>
            <person name="Albertsen M."/>
        </authorList>
    </citation>
    <scope>NUCLEOTIDE SEQUENCE [LARGE SCALE GENOMIC DNA]</scope>
    <source>
        <strain evidence="5">Ribe_18-Q3-R11-54_BAT3C.373</strain>
    </source>
</reference>
<dbReference type="InterPro" id="IPR008978">
    <property type="entry name" value="HSP20-like_chaperone"/>
</dbReference>
<name>A0A9D7S7T8_9BACT</name>
<dbReference type="Pfam" id="PF00011">
    <property type="entry name" value="HSP20"/>
    <property type="match status" value="1"/>
</dbReference>
<organism evidence="5 6">
    <name type="scientific">Candidatus Defluviibacterium haderslevense</name>
    <dbReference type="NCBI Taxonomy" id="2981993"/>
    <lineage>
        <taxon>Bacteria</taxon>
        <taxon>Pseudomonadati</taxon>
        <taxon>Bacteroidota</taxon>
        <taxon>Saprospiria</taxon>
        <taxon>Saprospirales</taxon>
        <taxon>Saprospiraceae</taxon>
        <taxon>Candidatus Defluviibacterium</taxon>
    </lineage>
</organism>
<dbReference type="CDD" id="cd06464">
    <property type="entry name" value="ACD_sHsps-like"/>
    <property type="match status" value="1"/>
</dbReference>
<dbReference type="AlphaFoldDB" id="A0A9D7S7T8"/>
<evidence type="ECO:0000259" key="4">
    <source>
        <dbReference type="PROSITE" id="PS01031"/>
    </source>
</evidence>
<evidence type="ECO:0000313" key="5">
    <source>
        <dbReference type="EMBL" id="MBK9716511.1"/>
    </source>
</evidence>
<dbReference type="EMBL" id="JADKFW010000004">
    <property type="protein sequence ID" value="MBK9716511.1"/>
    <property type="molecule type" value="Genomic_DNA"/>
</dbReference>
<feature type="region of interest" description="Disordered" evidence="3">
    <location>
        <begin position="1"/>
        <end position="20"/>
    </location>
</feature>
<evidence type="ECO:0000256" key="3">
    <source>
        <dbReference type="SAM" id="MobiDB-lite"/>
    </source>
</evidence>